<keyword evidence="6" id="KW-1185">Reference proteome</keyword>
<dbReference type="EMBL" id="FNVU01000031">
    <property type="protein sequence ID" value="SEG94821.1"/>
    <property type="molecule type" value="Genomic_DNA"/>
</dbReference>
<gene>
    <name evidence="5" type="ORF">SAMN05216223_13133</name>
</gene>
<sequence length="295" mass="32754">MQIPEPMLAAPVNEWALDAHTVAEPKWDGFRAILARREDGTVLVRSRRGTDMTRFFPEIAAPLERLPAPAVLDAELVIWVDGRLAFERLTPRLNRTPAAVARLAGQAPAAAVVFDLLCWSDTDYLTMPYARRRTDLEALFAAQALKPPFNLCPSTSQTPVAEQWLRDWVPLGIEGLVLQDTRAKYRPGARGARGWRKWRVRHTAEGIVAAVTGRPARPRTVLLGRYDTTGRLRYAGYHQVHLERLTAAPGGGEAATLPRMPLACRDQERPETGRHGGGHRGGAGSWWWRSPPTSP</sequence>
<dbReference type="Pfam" id="PF01068">
    <property type="entry name" value="DNA_ligase_A_M"/>
    <property type="match status" value="1"/>
</dbReference>
<evidence type="ECO:0000256" key="2">
    <source>
        <dbReference type="ARBA" id="ARBA00022598"/>
    </source>
</evidence>
<proteinExistence type="inferred from homology"/>
<dbReference type="Gene3D" id="3.30.470.30">
    <property type="entry name" value="DNA ligase/mRNA capping enzyme"/>
    <property type="match status" value="1"/>
</dbReference>
<dbReference type="GO" id="GO:0003910">
    <property type="term" value="F:DNA ligase (ATP) activity"/>
    <property type="evidence" value="ECO:0007669"/>
    <property type="project" value="InterPro"/>
</dbReference>
<evidence type="ECO:0000256" key="1">
    <source>
        <dbReference type="ARBA" id="ARBA00007572"/>
    </source>
</evidence>
<dbReference type="SUPFAM" id="SSF56091">
    <property type="entry name" value="DNA ligase/mRNA capping enzyme, catalytic domain"/>
    <property type="match status" value="1"/>
</dbReference>
<keyword evidence="2 5" id="KW-0436">Ligase</keyword>
<comment type="similarity">
    <text evidence="1">Belongs to the ATP-dependent DNA ligase family.</text>
</comment>
<dbReference type="InterPro" id="IPR050191">
    <property type="entry name" value="ATP-dep_DNA_ligase"/>
</dbReference>
<evidence type="ECO:0000256" key="3">
    <source>
        <dbReference type="SAM" id="MobiDB-lite"/>
    </source>
</evidence>
<dbReference type="RefSeq" id="WP_103890861.1">
    <property type="nucleotide sequence ID" value="NZ_FNVU01000031.1"/>
</dbReference>
<evidence type="ECO:0000259" key="4">
    <source>
        <dbReference type="PROSITE" id="PS50160"/>
    </source>
</evidence>
<feature type="region of interest" description="Disordered" evidence="3">
    <location>
        <begin position="267"/>
        <end position="295"/>
    </location>
</feature>
<dbReference type="InterPro" id="IPR012310">
    <property type="entry name" value="DNA_ligase_ATP-dep_cent"/>
</dbReference>
<dbReference type="PANTHER" id="PTHR45674">
    <property type="entry name" value="DNA LIGASE 1/3 FAMILY MEMBER"/>
    <property type="match status" value="1"/>
</dbReference>
<dbReference type="AlphaFoldDB" id="A0A1H6EC17"/>
<evidence type="ECO:0000313" key="6">
    <source>
        <dbReference type="Proteomes" id="UP000236754"/>
    </source>
</evidence>
<dbReference type="OrthoDB" id="9770771at2"/>
<dbReference type="GO" id="GO:0006310">
    <property type="term" value="P:DNA recombination"/>
    <property type="evidence" value="ECO:0007669"/>
    <property type="project" value="InterPro"/>
</dbReference>
<protein>
    <submittedName>
        <fullName evidence="5">ATP dependent DNA ligase domain-containing protein</fullName>
    </submittedName>
</protein>
<evidence type="ECO:0000313" key="5">
    <source>
        <dbReference type="EMBL" id="SEG94821.1"/>
    </source>
</evidence>
<reference evidence="5 6" key="1">
    <citation type="submission" date="2016-10" db="EMBL/GenBank/DDBJ databases">
        <authorList>
            <person name="de Groot N.N."/>
        </authorList>
    </citation>
    <scope>NUCLEOTIDE SEQUENCE [LARGE SCALE GENOMIC DNA]</scope>
    <source>
        <strain evidence="5 6">CGMCC 4.2023</strain>
    </source>
</reference>
<dbReference type="Proteomes" id="UP000236754">
    <property type="component" value="Unassembled WGS sequence"/>
</dbReference>
<organism evidence="5 6">
    <name type="scientific">Actinacidiphila yanglinensis</name>
    <dbReference type="NCBI Taxonomy" id="310779"/>
    <lineage>
        <taxon>Bacteria</taxon>
        <taxon>Bacillati</taxon>
        <taxon>Actinomycetota</taxon>
        <taxon>Actinomycetes</taxon>
        <taxon>Kitasatosporales</taxon>
        <taxon>Streptomycetaceae</taxon>
        <taxon>Actinacidiphila</taxon>
    </lineage>
</organism>
<feature type="domain" description="ATP-dependent DNA ligase family profile" evidence="4">
    <location>
        <begin position="113"/>
        <end position="266"/>
    </location>
</feature>
<dbReference type="PANTHER" id="PTHR45674:SF4">
    <property type="entry name" value="DNA LIGASE 1"/>
    <property type="match status" value="1"/>
</dbReference>
<name>A0A1H6EC17_9ACTN</name>
<dbReference type="GO" id="GO:0005524">
    <property type="term" value="F:ATP binding"/>
    <property type="evidence" value="ECO:0007669"/>
    <property type="project" value="InterPro"/>
</dbReference>
<dbReference type="PROSITE" id="PS50160">
    <property type="entry name" value="DNA_LIGASE_A3"/>
    <property type="match status" value="1"/>
</dbReference>
<accession>A0A1H6EC17</accession>
<dbReference type="GO" id="GO:0006281">
    <property type="term" value="P:DNA repair"/>
    <property type="evidence" value="ECO:0007669"/>
    <property type="project" value="InterPro"/>
</dbReference>
<feature type="compositionally biased region" description="Low complexity" evidence="3">
    <location>
        <begin position="285"/>
        <end position="295"/>
    </location>
</feature>